<feature type="non-terminal residue" evidence="1">
    <location>
        <position position="61"/>
    </location>
</feature>
<dbReference type="EMBL" id="HACG01002684">
    <property type="protein sequence ID" value="CEK49549.1"/>
    <property type="molecule type" value="Transcribed_RNA"/>
</dbReference>
<sequence>MYESTSLFRVKEMRLKLRTARHEYFTSATRCLINLFNYTENICVPTDLSGVQWSSSSRSPA</sequence>
<organism evidence="1">
    <name type="scientific">Arion vulgaris</name>
    <dbReference type="NCBI Taxonomy" id="1028688"/>
    <lineage>
        <taxon>Eukaryota</taxon>
        <taxon>Metazoa</taxon>
        <taxon>Spiralia</taxon>
        <taxon>Lophotrochozoa</taxon>
        <taxon>Mollusca</taxon>
        <taxon>Gastropoda</taxon>
        <taxon>Heterobranchia</taxon>
        <taxon>Euthyneura</taxon>
        <taxon>Panpulmonata</taxon>
        <taxon>Eupulmonata</taxon>
        <taxon>Stylommatophora</taxon>
        <taxon>Helicina</taxon>
        <taxon>Arionoidea</taxon>
        <taxon>Arionidae</taxon>
        <taxon>Arion</taxon>
    </lineage>
</organism>
<proteinExistence type="predicted"/>
<accession>A0A0B6Y072</accession>
<evidence type="ECO:0000313" key="1">
    <source>
        <dbReference type="EMBL" id="CEK49549.1"/>
    </source>
</evidence>
<protein>
    <submittedName>
        <fullName evidence="1">Uncharacterized protein</fullName>
    </submittedName>
</protein>
<reference evidence="1" key="1">
    <citation type="submission" date="2014-12" db="EMBL/GenBank/DDBJ databases">
        <title>Insight into the proteome of Arion vulgaris.</title>
        <authorList>
            <person name="Aradska J."/>
            <person name="Bulat T."/>
            <person name="Smidak R."/>
            <person name="Sarate P."/>
            <person name="Gangsoo J."/>
            <person name="Sialana F."/>
            <person name="Bilban M."/>
            <person name="Lubec G."/>
        </authorList>
    </citation>
    <scope>NUCLEOTIDE SEQUENCE</scope>
    <source>
        <tissue evidence="1">Skin</tissue>
    </source>
</reference>
<gene>
    <name evidence="1" type="primary">ORF8123</name>
</gene>
<dbReference type="AlphaFoldDB" id="A0A0B6Y072"/>
<name>A0A0B6Y072_9EUPU</name>